<dbReference type="RefSeq" id="WP_151179776.1">
    <property type="nucleotide sequence ID" value="NZ_CP042906.1"/>
</dbReference>
<dbReference type="CDD" id="cd04301">
    <property type="entry name" value="NAT_SF"/>
    <property type="match status" value="1"/>
</dbReference>
<evidence type="ECO:0000313" key="2">
    <source>
        <dbReference type="EMBL" id="QEX19739.1"/>
    </source>
</evidence>
<keyword evidence="3" id="KW-1185">Reference proteome</keyword>
<dbReference type="Gene3D" id="3.40.630.30">
    <property type="match status" value="1"/>
</dbReference>
<dbReference type="AlphaFoldDB" id="A0A5J6MQZ1"/>
<evidence type="ECO:0000259" key="1">
    <source>
        <dbReference type="PROSITE" id="PS51186"/>
    </source>
</evidence>
<dbReference type="InterPro" id="IPR000182">
    <property type="entry name" value="GNAT_dom"/>
</dbReference>
<dbReference type="GO" id="GO:0016747">
    <property type="term" value="F:acyltransferase activity, transferring groups other than amino-acyl groups"/>
    <property type="evidence" value="ECO:0007669"/>
    <property type="project" value="InterPro"/>
</dbReference>
<dbReference type="EMBL" id="CP042906">
    <property type="protein sequence ID" value="QEX19739.1"/>
    <property type="molecule type" value="Genomic_DNA"/>
</dbReference>
<dbReference type="PROSITE" id="PS51186">
    <property type="entry name" value="GNAT"/>
    <property type="match status" value="1"/>
</dbReference>
<dbReference type="SUPFAM" id="SSF55729">
    <property type="entry name" value="Acyl-CoA N-acyltransferases (Nat)"/>
    <property type="match status" value="1"/>
</dbReference>
<dbReference type="Pfam" id="PF00583">
    <property type="entry name" value="Acetyltransf_1"/>
    <property type="match status" value="1"/>
</dbReference>
<gene>
    <name evidence="2" type="ORF">FRZ44_50540</name>
</gene>
<dbReference type="KEGG" id="htq:FRZ44_50540"/>
<dbReference type="PANTHER" id="PTHR43072">
    <property type="entry name" value="N-ACETYLTRANSFERASE"/>
    <property type="match status" value="1"/>
</dbReference>
<dbReference type="InterPro" id="IPR016181">
    <property type="entry name" value="Acyl_CoA_acyltransferase"/>
</dbReference>
<organism evidence="2 3">
    <name type="scientific">Hypericibacter terrae</name>
    <dbReference type="NCBI Taxonomy" id="2602015"/>
    <lineage>
        <taxon>Bacteria</taxon>
        <taxon>Pseudomonadati</taxon>
        <taxon>Pseudomonadota</taxon>
        <taxon>Alphaproteobacteria</taxon>
        <taxon>Rhodospirillales</taxon>
        <taxon>Dongiaceae</taxon>
        <taxon>Hypericibacter</taxon>
    </lineage>
</organism>
<name>A0A5J6MQZ1_9PROT</name>
<accession>A0A5J6MQZ1</accession>
<feature type="domain" description="N-acetyltransferase" evidence="1">
    <location>
        <begin position="11"/>
        <end position="172"/>
    </location>
</feature>
<sequence>MGRGPADAGQIDVRLATASDLALLTALSLRFFDYLKATVADAFWEGAEPRADLARADFEAAFAKGDLVLIASLAGAPVGYLYGRVEPAYVRESPIPSMGYISHCFVRDEARGRGVASALAQAAERWFQDRGIEHIELRYSLANKAAAAVWTKLGYAPQRLTCRKSLRRTGNP</sequence>
<protein>
    <recommendedName>
        <fullName evidence="1">N-acetyltransferase domain-containing protein</fullName>
    </recommendedName>
</protein>
<dbReference type="Proteomes" id="UP000326202">
    <property type="component" value="Chromosome"/>
</dbReference>
<reference evidence="2 3" key="1">
    <citation type="submission" date="2019-08" db="EMBL/GenBank/DDBJ databases">
        <title>Hyperibacter terrae gen. nov., sp. nov. and Hyperibacter viscosus sp. nov., two new members in the family Rhodospirillaceae isolated from the rhizosphere of Hypericum perforatum.</title>
        <authorList>
            <person name="Noviana Z."/>
        </authorList>
    </citation>
    <scope>NUCLEOTIDE SEQUENCE [LARGE SCALE GENOMIC DNA]</scope>
    <source>
        <strain evidence="2 3">R5913</strain>
    </source>
</reference>
<proteinExistence type="predicted"/>
<evidence type="ECO:0000313" key="3">
    <source>
        <dbReference type="Proteomes" id="UP000326202"/>
    </source>
</evidence>
<dbReference type="OrthoDB" id="8450419at2"/>